<reference evidence="1" key="1">
    <citation type="journal article" date="2020" name="Microb. Genom.">
        <title>Genetic diversity of clinical and environmental Mucorales isolates obtained from an investigation of mucormycosis cases among solid organ transplant recipients.</title>
        <authorList>
            <person name="Nguyen M.H."/>
            <person name="Kaul D."/>
            <person name="Muto C."/>
            <person name="Cheng S.J."/>
            <person name="Richter R.A."/>
            <person name="Bruno V.M."/>
            <person name="Liu G."/>
            <person name="Beyhan S."/>
            <person name="Sundermann A.J."/>
            <person name="Mounaud S."/>
            <person name="Pasculle A.W."/>
            <person name="Nierman W.C."/>
            <person name="Driscoll E."/>
            <person name="Cumbie R."/>
            <person name="Clancy C.J."/>
            <person name="Dupont C.L."/>
        </authorList>
    </citation>
    <scope>NUCLEOTIDE SEQUENCE</scope>
    <source>
        <strain evidence="1">GL11</strain>
    </source>
</reference>
<accession>A0A9P6WVP9</accession>
<dbReference type="EMBL" id="JAANQT010005024">
    <property type="protein sequence ID" value="KAG1296227.1"/>
    <property type="molecule type" value="Genomic_DNA"/>
</dbReference>
<dbReference type="AlphaFoldDB" id="A0A9P6WVP9"/>
<organism evidence="1 2">
    <name type="scientific">Rhizopus oryzae</name>
    <name type="common">Mucormycosis agent</name>
    <name type="synonym">Rhizopus arrhizus var. delemar</name>
    <dbReference type="NCBI Taxonomy" id="64495"/>
    <lineage>
        <taxon>Eukaryota</taxon>
        <taxon>Fungi</taxon>
        <taxon>Fungi incertae sedis</taxon>
        <taxon>Mucoromycota</taxon>
        <taxon>Mucoromycotina</taxon>
        <taxon>Mucoromycetes</taxon>
        <taxon>Mucorales</taxon>
        <taxon>Mucorineae</taxon>
        <taxon>Rhizopodaceae</taxon>
        <taxon>Rhizopus</taxon>
    </lineage>
</organism>
<comment type="caution">
    <text evidence="1">The sequence shown here is derived from an EMBL/GenBank/DDBJ whole genome shotgun (WGS) entry which is preliminary data.</text>
</comment>
<name>A0A9P6WVP9_RHIOR</name>
<protein>
    <submittedName>
        <fullName evidence="1">Uncharacterized protein</fullName>
    </submittedName>
</protein>
<keyword evidence="2" id="KW-1185">Reference proteome</keyword>
<proteinExistence type="predicted"/>
<evidence type="ECO:0000313" key="1">
    <source>
        <dbReference type="EMBL" id="KAG1296227.1"/>
    </source>
</evidence>
<gene>
    <name evidence="1" type="ORF">G6F64_013222</name>
</gene>
<evidence type="ECO:0000313" key="2">
    <source>
        <dbReference type="Proteomes" id="UP000716291"/>
    </source>
</evidence>
<dbReference type="Proteomes" id="UP000716291">
    <property type="component" value="Unassembled WGS sequence"/>
</dbReference>
<sequence>MPKPLSADIKNDIKSAQLAGKVSMDVVNRLGVTYATVNNYANKFFPNRQRGLGGRPMVVSAQTKRFIKLQVAQG</sequence>